<evidence type="ECO:0000313" key="1">
    <source>
        <dbReference type="EMBL" id="MBD2869660.1"/>
    </source>
</evidence>
<dbReference type="EMBL" id="JACXIY010000015">
    <property type="protein sequence ID" value="MBD2869660.1"/>
    <property type="molecule type" value="Genomic_DNA"/>
</dbReference>
<reference evidence="1" key="1">
    <citation type="submission" date="2020-09" db="EMBL/GenBank/DDBJ databases">
        <title>A novel bacterium of genus Paenibacillus, isolated from South China Sea.</title>
        <authorList>
            <person name="Huang H."/>
            <person name="Mo K."/>
            <person name="Hu Y."/>
        </authorList>
    </citation>
    <scope>NUCLEOTIDE SEQUENCE</scope>
    <source>
        <strain evidence="1">IB182493</strain>
    </source>
</reference>
<dbReference type="Proteomes" id="UP000632125">
    <property type="component" value="Unassembled WGS sequence"/>
</dbReference>
<protein>
    <submittedName>
        <fullName evidence="1">Uncharacterized protein</fullName>
    </submittedName>
</protein>
<dbReference type="AlphaFoldDB" id="A0A927H668"/>
<gene>
    <name evidence="1" type="ORF">IDH41_13800</name>
</gene>
<sequence length="58" mass="6480">MDKRKVIAAYRRGFISLQECAQILGVDSGQMTRLVNDPLLVSDGSAVRRKRSITSSRE</sequence>
<evidence type="ECO:0000313" key="2">
    <source>
        <dbReference type="Proteomes" id="UP000632125"/>
    </source>
</evidence>
<comment type="caution">
    <text evidence="1">The sequence shown here is derived from an EMBL/GenBank/DDBJ whole genome shotgun (WGS) entry which is preliminary data.</text>
</comment>
<keyword evidence="2" id="KW-1185">Reference proteome</keyword>
<proteinExistence type="predicted"/>
<accession>A0A927H668</accession>
<dbReference type="RefSeq" id="WP_190861930.1">
    <property type="nucleotide sequence ID" value="NZ_JACXIY010000015.1"/>
</dbReference>
<organism evidence="1 2">
    <name type="scientific">Paenibacillus arenilitoris</name>
    <dbReference type="NCBI Taxonomy" id="2772299"/>
    <lineage>
        <taxon>Bacteria</taxon>
        <taxon>Bacillati</taxon>
        <taxon>Bacillota</taxon>
        <taxon>Bacilli</taxon>
        <taxon>Bacillales</taxon>
        <taxon>Paenibacillaceae</taxon>
        <taxon>Paenibacillus</taxon>
    </lineage>
</organism>
<name>A0A927H668_9BACL</name>